<dbReference type="Pfam" id="PF07894">
    <property type="entry name" value="SACK1"/>
    <property type="match status" value="1"/>
</dbReference>
<accession>A0A2P4T1D9</accession>
<dbReference type="PANTHER" id="PTHR16181">
    <property type="entry name" value="PROTEIN FAM83A-RELATED"/>
    <property type="match status" value="1"/>
</dbReference>
<comment type="caution">
    <text evidence="4">The sequence shown here is derived from an EMBL/GenBank/DDBJ whole genome shotgun (WGS) entry which is preliminary data.</text>
</comment>
<evidence type="ECO:0000256" key="2">
    <source>
        <dbReference type="SAM" id="MobiDB-lite"/>
    </source>
</evidence>
<sequence>MANPYHVSPSSFTWLCGQVHRNLLSKFTGQVVELFDEEFRHLYALSKPVRGPKSPPRAMPFLFSQSWALPRSLPDSDEGSANTLSDPLSSLSTGSNHQAKQTPRTLIFSSNFTPQSPLHRVNSFHSFVSFTPPPAQQTIQANFYQPHYVADSSTALYNNMNIYRPVRVRQEEPNRTGLSSPWRCLHKGNLFA</sequence>
<name>A0A2P4T1D9_BAMTH</name>
<dbReference type="GO" id="GO:0019901">
    <property type="term" value="F:protein kinase binding"/>
    <property type="evidence" value="ECO:0007669"/>
    <property type="project" value="TreeGrafter"/>
</dbReference>
<dbReference type="EMBL" id="PPHD01012709">
    <property type="protein sequence ID" value="POI30177.1"/>
    <property type="molecule type" value="Genomic_DNA"/>
</dbReference>
<comment type="similarity">
    <text evidence="1">Belongs to the FAM83 family.</text>
</comment>
<dbReference type="OrthoDB" id="9905385at2759"/>
<feature type="compositionally biased region" description="Polar residues" evidence="2">
    <location>
        <begin position="79"/>
        <end position="101"/>
    </location>
</feature>
<dbReference type="PANTHER" id="PTHR16181:SF29">
    <property type="entry name" value="PROTEIN FAM83A-RELATED"/>
    <property type="match status" value="1"/>
</dbReference>
<protein>
    <recommendedName>
        <fullName evidence="3">Scaffolding anchor of CK1 domain-containing protein</fullName>
    </recommendedName>
</protein>
<evidence type="ECO:0000313" key="4">
    <source>
        <dbReference type="EMBL" id="POI30177.1"/>
    </source>
</evidence>
<dbReference type="GO" id="GO:0007173">
    <property type="term" value="P:epidermal growth factor receptor signaling pathway"/>
    <property type="evidence" value="ECO:0007669"/>
    <property type="project" value="TreeGrafter"/>
</dbReference>
<organism evidence="4 5">
    <name type="scientific">Bambusicola thoracicus</name>
    <name type="common">Chinese bamboo-partridge</name>
    <name type="synonym">Perdix thoracica</name>
    <dbReference type="NCBI Taxonomy" id="9083"/>
    <lineage>
        <taxon>Eukaryota</taxon>
        <taxon>Metazoa</taxon>
        <taxon>Chordata</taxon>
        <taxon>Craniata</taxon>
        <taxon>Vertebrata</taxon>
        <taxon>Euteleostomi</taxon>
        <taxon>Archelosauria</taxon>
        <taxon>Archosauria</taxon>
        <taxon>Dinosauria</taxon>
        <taxon>Saurischia</taxon>
        <taxon>Theropoda</taxon>
        <taxon>Coelurosauria</taxon>
        <taxon>Aves</taxon>
        <taxon>Neognathae</taxon>
        <taxon>Galloanserae</taxon>
        <taxon>Galliformes</taxon>
        <taxon>Phasianidae</taxon>
        <taxon>Perdicinae</taxon>
        <taxon>Bambusicola</taxon>
    </lineage>
</organism>
<evidence type="ECO:0000256" key="1">
    <source>
        <dbReference type="ARBA" id="ARBA00006937"/>
    </source>
</evidence>
<proteinExistence type="inferred from homology"/>
<evidence type="ECO:0000259" key="3">
    <source>
        <dbReference type="Pfam" id="PF07894"/>
    </source>
</evidence>
<dbReference type="Proteomes" id="UP000237246">
    <property type="component" value="Unassembled WGS sequence"/>
</dbReference>
<feature type="region of interest" description="Disordered" evidence="2">
    <location>
        <begin position="73"/>
        <end position="101"/>
    </location>
</feature>
<dbReference type="InterPro" id="IPR050944">
    <property type="entry name" value="FAM83"/>
</dbReference>
<gene>
    <name evidence="4" type="ORF">CIB84_006073</name>
</gene>
<evidence type="ECO:0000313" key="5">
    <source>
        <dbReference type="Proteomes" id="UP000237246"/>
    </source>
</evidence>
<feature type="domain" description="Scaffolding anchor of CK1" evidence="3">
    <location>
        <begin position="11"/>
        <end position="48"/>
    </location>
</feature>
<dbReference type="InterPro" id="IPR012461">
    <property type="entry name" value="SACK1"/>
</dbReference>
<reference evidence="4 5" key="1">
    <citation type="submission" date="2018-01" db="EMBL/GenBank/DDBJ databases">
        <title>Comparison of the Chinese Bamboo Partridge and Red Junglefowl genome sequences highlights the importance of demography in genome evolution.</title>
        <authorList>
            <person name="Tiley G.P."/>
            <person name="Kimball R.T."/>
            <person name="Braun E.L."/>
            <person name="Burleigh J.G."/>
        </authorList>
    </citation>
    <scope>NUCLEOTIDE SEQUENCE [LARGE SCALE GENOMIC DNA]</scope>
    <source>
        <strain evidence="4">RTK389</strain>
        <tissue evidence="4">Blood</tissue>
    </source>
</reference>
<dbReference type="AlphaFoldDB" id="A0A2P4T1D9"/>
<keyword evidence="5" id="KW-1185">Reference proteome</keyword>
<dbReference type="Gene3D" id="3.30.870.10">
    <property type="entry name" value="Endonuclease Chain A"/>
    <property type="match status" value="1"/>
</dbReference>